<feature type="region of interest" description="Disordered" evidence="1">
    <location>
        <begin position="122"/>
        <end position="172"/>
    </location>
</feature>
<protein>
    <recommendedName>
        <fullName evidence="4">Stringent starvation protein B</fullName>
    </recommendedName>
</protein>
<gene>
    <name evidence="2" type="ORF">B1812_19900</name>
</gene>
<evidence type="ECO:0008006" key="4">
    <source>
        <dbReference type="Google" id="ProtNLM"/>
    </source>
</evidence>
<dbReference type="AlphaFoldDB" id="A0A1W6MZE4"/>
<evidence type="ECO:0000313" key="2">
    <source>
        <dbReference type="EMBL" id="ARN82967.1"/>
    </source>
</evidence>
<dbReference type="EMBL" id="CP019948">
    <property type="protein sequence ID" value="ARN82967.1"/>
    <property type="molecule type" value="Genomic_DNA"/>
</dbReference>
<keyword evidence="3" id="KW-1185">Reference proteome</keyword>
<dbReference type="InterPro" id="IPR007481">
    <property type="entry name" value="SspB"/>
</dbReference>
<reference evidence="2 3" key="1">
    <citation type="submission" date="2017-02" db="EMBL/GenBank/DDBJ databases">
        <authorList>
            <person name="Peterson S.W."/>
        </authorList>
    </citation>
    <scope>NUCLEOTIDE SEQUENCE [LARGE SCALE GENOMIC DNA]</scope>
    <source>
        <strain evidence="2 3">S285</strain>
    </source>
</reference>
<dbReference type="STRING" id="655015.B1812_19900"/>
<dbReference type="RefSeq" id="WP_085773108.1">
    <property type="nucleotide sequence ID" value="NZ_AP027149.1"/>
</dbReference>
<dbReference type="Gene3D" id="2.30.30.220">
    <property type="entry name" value="SspB-like"/>
    <property type="match status" value="1"/>
</dbReference>
<evidence type="ECO:0000256" key="1">
    <source>
        <dbReference type="SAM" id="MobiDB-lite"/>
    </source>
</evidence>
<evidence type="ECO:0000313" key="3">
    <source>
        <dbReference type="Proteomes" id="UP000193978"/>
    </source>
</evidence>
<dbReference type="Pfam" id="PF04386">
    <property type="entry name" value="SspB"/>
    <property type="match status" value="1"/>
</dbReference>
<dbReference type="KEGG" id="mbry:B1812_19900"/>
<sequence length="180" mass="19687">MAADLFFRYDLLVQNAYLGVVRSVLSQVAATGELPGEHHFVIAFRTDARGVKISPRLQREWPQEITIILQHQFSNLVVGEEGFSVTLFFRSVPETLHVPFTALRAFADPAAGFSFQFNVEGEENEELDSAPRPAGSSPAKPEQPSPPSPSPRDTPAKDAPPSAPSKGDKIVSIDAFRKKS</sequence>
<dbReference type="OrthoDB" id="9800412at2"/>
<dbReference type="SUPFAM" id="SSF101738">
    <property type="entry name" value="SspB-like"/>
    <property type="match status" value="1"/>
</dbReference>
<name>A0A1W6MZE4_9HYPH</name>
<feature type="compositionally biased region" description="Pro residues" evidence="1">
    <location>
        <begin position="141"/>
        <end position="152"/>
    </location>
</feature>
<accession>A0A1W6MZE4</accession>
<dbReference type="InterPro" id="IPR036760">
    <property type="entry name" value="SspB-like_sf"/>
</dbReference>
<dbReference type="Proteomes" id="UP000193978">
    <property type="component" value="Chromosome"/>
</dbReference>
<proteinExistence type="predicted"/>
<organism evidence="2 3">
    <name type="scientific">Methylocystis bryophila</name>
    <dbReference type="NCBI Taxonomy" id="655015"/>
    <lineage>
        <taxon>Bacteria</taxon>
        <taxon>Pseudomonadati</taxon>
        <taxon>Pseudomonadota</taxon>
        <taxon>Alphaproteobacteria</taxon>
        <taxon>Hyphomicrobiales</taxon>
        <taxon>Methylocystaceae</taxon>
        <taxon>Methylocystis</taxon>
    </lineage>
</organism>